<proteinExistence type="predicted"/>
<organism evidence="1 2">
    <name type="scientific">Melia azedarach</name>
    <name type="common">Chinaberry tree</name>
    <dbReference type="NCBI Taxonomy" id="155640"/>
    <lineage>
        <taxon>Eukaryota</taxon>
        <taxon>Viridiplantae</taxon>
        <taxon>Streptophyta</taxon>
        <taxon>Embryophyta</taxon>
        <taxon>Tracheophyta</taxon>
        <taxon>Spermatophyta</taxon>
        <taxon>Magnoliopsida</taxon>
        <taxon>eudicotyledons</taxon>
        <taxon>Gunneridae</taxon>
        <taxon>Pentapetalae</taxon>
        <taxon>rosids</taxon>
        <taxon>malvids</taxon>
        <taxon>Sapindales</taxon>
        <taxon>Meliaceae</taxon>
        <taxon>Melia</taxon>
    </lineage>
</organism>
<name>A0ACC1WS93_MELAZ</name>
<comment type="caution">
    <text evidence="1">The sequence shown here is derived from an EMBL/GenBank/DDBJ whole genome shotgun (WGS) entry which is preliminary data.</text>
</comment>
<sequence>MYYNTMPLSSYSTPRAILLQPQKTWTGSNSNKYGSRLGHCTEVPRNVNMEGLQSEYLFPEISMREFEHIRKYPDARLIKLGVGDTTQPIPETITSAMAEHVLGLSTVKGYKGYGAEQGNMALRTAIAEKFYKDMGIKGDQIFVSDGAQCDISRLQMLLGSNVTIAVQDPSFPAYVDSSVIVGQAGELQKETGKYRNIIQVQDQSMKFLEPERLQLKFQSFSKFAGFTGVRLGWTVVPEELRYSNGYPVIKDFNRIVCTCFNGASNIAQAGGLACLSPNGYRALSSVINYYMENAKIIVDALQSLGLKAYGGKNAPYAWVHFPGSSSWDVFAEILEKTHILTIPGSGFGPGGEEYIRISAFGRRECILEASKRLQNFCN</sequence>
<keyword evidence="1" id="KW-0032">Aminotransferase</keyword>
<gene>
    <name evidence="1" type="ORF">OWV82_024522</name>
</gene>
<protein>
    <submittedName>
        <fullName evidence="1">LL-diaminopimelate aminotransferase</fullName>
    </submittedName>
</protein>
<dbReference type="EMBL" id="CM051407">
    <property type="protein sequence ID" value="KAJ4701254.1"/>
    <property type="molecule type" value="Genomic_DNA"/>
</dbReference>
<evidence type="ECO:0000313" key="1">
    <source>
        <dbReference type="EMBL" id="KAJ4701254.1"/>
    </source>
</evidence>
<keyword evidence="1" id="KW-0808">Transferase</keyword>
<dbReference type="Proteomes" id="UP001164539">
    <property type="component" value="Chromosome 14"/>
</dbReference>
<reference evidence="1 2" key="1">
    <citation type="journal article" date="2023" name="Science">
        <title>Complex scaffold remodeling in plant triterpene biosynthesis.</title>
        <authorList>
            <person name="De La Pena R."/>
            <person name="Hodgson H."/>
            <person name="Liu J.C."/>
            <person name="Stephenson M.J."/>
            <person name="Martin A.C."/>
            <person name="Owen C."/>
            <person name="Harkess A."/>
            <person name="Leebens-Mack J."/>
            <person name="Jimenez L.E."/>
            <person name="Osbourn A."/>
            <person name="Sattely E.S."/>
        </authorList>
    </citation>
    <scope>NUCLEOTIDE SEQUENCE [LARGE SCALE GENOMIC DNA]</scope>
    <source>
        <strain evidence="2">cv. JPN11</strain>
        <tissue evidence="1">Leaf</tissue>
    </source>
</reference>
<evidence type="ECO:0000313" key="2">
    <source>
        <dbReference type="Proteomes" id="UP001164539"/>
    </source>
</evidence>
<accession>A0ACC1WS93</accession>
<keyword evidence="2" id="KW-1185">Reference proteome</keyword>